<evidence type="ECO:0000259" key="1">
    <source>
        <dbReference type="Pfam" id="PF00117"/>
    </source>
</evidence>
<gene>
    <name evidence="2" type="ORF">B0T10DRAFT_602234</name>
</gene>
<feature type="domain" description="Glutamine amidotransferase" evidence="1">
    <location>
        <begin position="52"/>
        <end position="220"/>
    </location>
</feature>
<evidence type="ECO:0000313" key="3">
    <source>
        <dbReference type="Proteomes" id="UP000777438"/>
    </source>
</evidence>
<dbReference type="GO" id="GO:0005829">
    <property type="term" value="C:cytosol"/>
    <property type="evidence" value="ECO:0007669"/>
    <property type="project" value="TreeGrafter"/>
</dbReference>
<accession>A0A9P8WEJ3</accession>
<name>A0A9P8WEJ3_9HYPO</name>
<dbReference type="OrthoDB" id="1669814at2759"/>
<dbReference type="Proteomes" id="UP000777438">
    <property type="component" value="Unassembled WGS sequence"/>
</dbReference>
<dbReference type="CDD" id="cd01741">
    <property type="entry name" value="GATase1_1"/>
    <property type="match status" value="1"/>
</dbReference>
<keyword evidence="3" id="KW-1185">Reference proteome</keyword>
<evidence type="ECO:0000313" key="2">
    <source>
        <dbReference type="EMBL" id="KAH6896823.1"/>
    </source>
</evidence>
<dbReference type="Pfam" id="PF00117">
    <property type="entry name" value="GATase"/>
    <property type="match status" value="1"/>
</dbReference>
<proteinExistence type="predicted"/>
<dbReference type="InterPro" id="IPR029062">
    <property type="entry name" value="Class_I_gatase-like"/>
</dbReference>
<comment type="caution">
    <text evidence="2">The sequence shown here is derived from an EMBL/GenBank/DDBJ whole genome shotgun (WGS) entry which is preliminary data.</text>
</comment>
<dbReference type="GO" id="GO:0005634">
    <property type="term" value="C:nucleus"/>
    <property type="evidence" value="ECO:0007669"/>
    <property type="project" value="TreeGrafter"/>
</dbReference>
<reference evidence="2 3" key="1">
    <citation type="journal article" date="2021" name="Nat. Commun.">
        <title>Genetic determinants of endophytism in the Arabidopsis root mycobiome.</title>
        <authorList>
            <person name="Mesny F."/>
            <person name="Miyauchi S."/>
            <person name="Thiergart T."/>
            <person name="Pickel B."/>
            <person name="Atanasova L."/>
            <person name="Karlsson M."/>
            <person name="Huettel B."/>
            <person name="Barry K.W."/>
            <person name="Haridas S."/>
            <person name="Chen C."/>
            <person name="Bauer D."/>
            <person name="Andreopoulos W."/>
            <person name="Pangilinan J."/>
            <person name="LaButti K."/>
            <person name="Riley R."/>
            <person name="Lipzen A."/>
            <person name="Clum A."/>
            <person name="Drula E."/>
            <person name="Henrissat B."/>
            <person name="Kohler A."/>
            <person name="Grigoriev I.V."/>
            <person name="Martin F.M."/>
            <person name="Hacquard S."/>
        </authorList>
    </citation>
    <scope>NUCLEOTIDE SEQUENCE [LARGE SCALE GENOMIC DNA]</scope>
    <source>
        <strain evidence="2 3">MPI-CAGE-CH-0241</strain>
    </source>
</reference>
<dbReference type="EMBL" id="JAGPYM010000003">
    <property type="protein sequence ID" value="KAH6896823.1"/>
    <property type="molecule type" value="Genomic_DNA"/>
</dbReference>
<organism evidence="2 3">
    <name type="scientific">Thelonectria olida</name>
    <dbReference type="NCBI Taxonomy" id="1576542"/>
    <lineage>
        <taxon>Eukaryota</taxon>
        <taxon>Fungi</taxon>
        <taxon>Dikarya</taxon>
        <taxon>Ascomycota</taxon>
        <taxon>Pezizomycotina</taxon>
        <taxon>Sordariomycetes</taxon>
        <taxon>Hypocreomycetidae</taxon>
        <taxon>Hypocreales</taxon>
        <taxon>Nectriaceae</taxon>
        <taxon>Thelonectria</taxon>
    </lineage>
</organism>
<dbReference type="InterPro" id="IPR017926">
    <property type="entry name" value="GATASE"/>
</dbReference>
<dbReference type="AlphaFoldDB" id="A0A9P8WEJ3"/>
<dbReference type="PANTHER" id="PTHR42695:SF6">
    <property type="entry name" value="GLUTAMINE AMIDOTRANSFERASE DOMAIN-CONTAINING PROTEIN"/>
    <property type="match status" value="1"/>
</dbReference>
<dbReference type="InterPro" id="IPR044992">
    <property type="entry name" value="ChyE-like"/>
</dbReference>
<dbReference type="Gene3D" id="3.40.50.880">
    <property type="match status" value="1"/>
</dbReference>
<keyword evidence="2" id="KW-0315">Glutamine amidotransferase</keyword>
<protein>
    <submittedName>
        <fullName evidence="2">Class I glutamine amidotransferase-like protein</fullName>
    </submittedName>
</protein>
<dbReference type="PANTHER" id="PTHR42695">
    <property type="entry name" value="GLUTAMINE AMIDOTRANSFERASE YLR126C-RELATED"/>
    <property type="match status" value="1"/>
</dbReference>
<dbReference type="SUPFAM" id="SSF52317">
    <property type="entry name" value="Class I glutamine amidotransferase-like"/>
    <property type="match status" value="1"/>
</dbReference>
<sequence length="266" mass="29627">MGSISYTLRVAMLNADIPVPNVAARTKTYGAIFHNLLTDAAHRIAPHLKVESTDFDVVQGDYPESLSGFDAILVTGSASSAYNDEPWIHKLDAYLKTTYLTLPRIKIFGSCFGHQIVCQSILGEAGCIVEKNPSGWELGVHDITLTDEFRQAFPFPKKSTSILLSKPETMRLQFVHADHVKTPPQGLPEGWISLGATKACHFQGVFQPGRVFTYQGHFEFDRFVNSETIKVFGTKWEPSFYQEAMDMIDADDDAQAGAEMVLRFLM</sequence>